<sequence length="207" mass="22766">MEQLVLPLAAPETSETEFIVTDSNARAVQQLERWAAWPVMAGLLVGPRKSGRSLLGRIFAAKSGGTLIDDAERVPEAAIFHAWNRAQAEHRPLLIVADAPPPEWQVSLPDLRSRLAATPLMRIDPPDDTLIPLLLARMLDRRHLQPREDLVGWLARNVERSHVALVRAADALETEAFRRRSPRLSVPVARATLAGAGLLAGIESEPE</sequence>
<comment type="caution">
    <text evidence="1">The sequence shown here is derived from an EMBL/GenBank/DDBJ whole genome shotgun (WGS) entry which is preliminary data.</text>
</comment>
<proteinExistence type="predicted"/>
<dbReference type="Gene3D" id="1.10.8.60">
    <property type="match status" value="1"/>
</dbReference>
<name>A0ABW3H9V3_9SPHN</name>
<organism evidence="1 2">
    <name type="scientific">Sphingomonas canadensis</name>
    <dbReference type="NCBI Taxonomy" id="1219257"/>
    <lineage>
        <taxon>Bacteria</taxon>
        <taxon>Pseudomonadati</taxon>
        <taxon>Pseudomonadota</taxon>
        <taxon>Alphaproteobacteria</taxon>
        <taxon>Sphingomonadales</taxon>
        <taxon>Sphingomonadaceae</taxon>
        <taxon>Sphingomonas</taxon>
    </lineage>
</organism>
<keyword evidence="2" id="KW-1185">Reference proteome</keyword>
<gene>
    <name evidence="1" type="ORF">ACFQ1E_18015</name>
</gene>
<evidence type="ECO:0000313" key="1">
    <source>
        <dbReference type="EMBL" id="MFD0948241.1"/>
    </source>
</evidence>
<dbReference type="SUPFAM" id="SSF52540">
    <property type="entry name" value="P-loop containing nucleoside triphosphate hydrolases"/>
    <property type="match status" value="1"/>
</dbReference>
<dbReference type="InterPro" id="IPR027417">
    <property type="entry name" value="P-loop_NTPase"/>
</dbReference>
<evidence type="ECO:0000313" key="2">
    <source>
        <dbReference type="Proteomes" id="UP001596977"/>
    </source>
</evidence>
<protein>
    <submittedName>
        <fullName evidence="1">Chromosomal replication initiator DnaA</fullName>
    </submittedName>
</protein>
<dbReference type="EMBL" id="JBHTJG010000011">
    <property type="protein sequence ID" value="MFD0948241.1"/>
    <property type="molecule type" value="Genomic_DNA"/>
</dbReference>
<dbReference type="RefSeq" id="WP_264946161.1">
    <property type="nucleotide sequence ID" value="NZ_JAPDRA010000011.1"/>
</dbReference>
<dbReference type="Proteomes" id="UP001596977">
    <property type="component" value="Unassembled WGS sequence"/>
</dbReference>
<accession>A0ABW3H9V3</accession>
<reference evidence="2" key="1">
    <citation type="journal article" date="2019" name="Int. J. Syst. Evol. Microbiol.">
        <title>The Global Catalogue of Microorganisms (GCM) 10K type strain sequencing project: providing services to taxonomists for standard genome sequencing and annotation.</title>
        <authorList>
            <consortium name="The Broad Institute Genomics Platform"/>
            <consortium name="The Broad Institute Genome Sequencing Center for Infectious Disease"/>
            <person name="Wu L."/>
            <person name="Ma J."/>
        </authorList>
    </citation>
    <scope>NUCLEOTIDE SEQUENCE [LARGE SCALE GENOMIC DNA]</scope>
    <source>
        <strain evidence="2">CCUG 62982</strain>
    </source>
</reference>
<dbReference type="Gene3D" id="3.40.50.300">
    <property type="entry name" value="P-loop containing nucleotide triphosphate hydrolases"/>
    <property type="match status" value="1"/>
</dbReference>